<dbReference type="PANTHER" id="PTHR47053">
    <property type="entry name" value="MUREIN DD-ENDOPEPTIDASE MEPH-RELATED"/>
    <property type="match status" value="1"/>
</dbReference>
<dbReference type="InterPro" id="IPR018392">
    <property type="entry name" value="LysM"/>
</dbReference>
<dbReference type="InterPro" id="IPR036779">
    <property type="entry name" value="LysM_dom_sf"/>
</dbReference>
<keyword evidence="2" id="KW-0645">Protease</keyword>
<keyword evidence="6" id="KW-0788">Thiol protease</keyword>
<feature type="signal peptide" evidence="7">
    <location>
        <begin position="1"/>
        <end position="27"/>
    </location>
</feature>
<dbReference type="GO" id="GO:0006508">
    <property type="term" value="P:proteolysis"/>
    <property type="evidence" value="ECO:0007669"/>
    <property type="project" value="UniProtKB-KW"/>
</dbReference>
<evidence type="ECO:0000256" key="6">
    <source>
        <dbReference type="ARBA" id="ARBA00022807"/>
    </source>
</evidence>
<evidence type="ECO:0000256" key="7">
    <source>
        <dbReference type="SAM" id="SignalP"/>
    </source>
</evidence>
<dbReference type="InterPro" id="IPR051202">
    <property type="entry name" value="Peptidase_C40"/>
</dbReference>
<proteinExistence type="inferred from homology"/>
<evidence type="ECO:0000256" key="2">
    <source>
        <dbReference type="ARBA" id="ARBA00022670"/>
    </source>
</evidence>
<keyword evidence="4" id="KW-0677">Repeat</keyword>
<dbReference type="GO" id="GO:0008234">
    <property type="term" value="F:cysteine-type peptidase activity"/>
    <property type="evidence" value="ECO:0007669"/>
    <property type="project" value="UniProtKB-KW"/>
</dbReference>
<accession>A0A4V1A381</accession>
<dbReference type="SUPFAM" id="SSF54106">
    <property type="entry name" value="LysM domain"/>
    <property type="match status" value="1"/>
</dbReference>
<dbReference type="Gene3D" id="3.90.1720.10">
    <property type="entry name" value="endopeptidase domain like (from Nostoc punctiforme)"/>
    <property type="match status" value="1"/>
</dbReference>
<dbReference type="CDD" id="cd00118">
    <property type="entry name" value="LysM"/>
    <property type="match status" value="1"/>
</dbReference>
<dbReference type="Pfam" id="PF00877">
    <property type="entry name" value="NLPC_P60"/>
    <property type="match status" value="1"/>
</dbReference>
<dbReference type="SMART" id="SM00257">
    <property type="entry name" value="LysM"/>
    <property type="match status" value="1"/>
</dbReference>
<name>A0A4V1A381_9BACL</name>
<organism evidence="10 11">
    <name type="scientific">Ureibacillus thermophilus</name>
    <dbReference type="NCBI Taxonomy" id="367743"/>
    <lineage>
        <taxon>Bacteria</taxon>
        <taxon>Bacillati</taxon>
        <taxon>Bacillota</taxon>
        <taxon>Bacilli</taxon>
        <taxon>Bacillales</taxon>
        <taxon>Caryophanaceae</taxon>
        <taxon>Ureibacillus</taxon>
    </lineage>
</organism>
<evidence type="ECO:0000256" key="3">
    <source>
        <dbReference type="ARBA" id="ARBA00022729"/>
    </source>
</evidence>
<feature type="domain" description="LysM" evidence="8">
    <location>
        <begin position="28"/>
        <end position="71"/>
    </location>
</feature>
<dbReference type="Proteomes" id="UP000291151">
    <property type="component" value="Chromosome"/>
</dbReference>
<feature type="chain" id="PRO_5020199428" evidence="7">
    <location>
        <begin position="28"/>
        <end position="198"/>
    </location>
</feature>
<dbReference type="InterPro" id="IPR000064">
    <property type="entry name" value="NLP_P60_dom"/>
</dbReference>
<keyword evidence="3 7" id="KW-0732">Signal</keyword>
<dbReference type="PROSITE" id="PS51935">
    <property type="entry name" value="NLPC_P60"/>
    <property type="match status" value="1"/>
</dbReference>
<feature type="domain" description="NlpC/P60" evidence="9">
    <location>
        <begin position="79"/>
        <end position="198"/>
    </location>
</feature>
<evidence type="ECO:0000259" key="9">
    <source>
        <dbReference type="PROSITE" id="PS51935"/>
    </source>
</evidence>
<dbReference type="InterPro" id="IPR038765">
    <property type="entry name" value="Papain-like_cys_pep_sf"/>
</dbReference>
<dbReference type="Pfam" id="PF01476">
    <property type="entry name" value="LysM"/>
    <property type="match status" value="1"/>
</dbReference>
<comment type="similarity">
    <text evidence="1">Belongs to the peptidase C40 family.</text>
</comment>
<evidence type="ECO:0000256" key="5">
    <source>
        <dbReference type="ARBA" id="ARBA00022801"/>
    </source>
</evidence>
<dbReference type="PANTHER" id="PTHR47053:SF1">
    <property type="entry name" value="MUREIN DD-ENDOPEPTIDASE MEPH-RELATED"/>
    <property type="match status" value="1"/>
</dbReference>
<dbReference type="SUPFAM" id="SSF54001">
    <property type="entry name" value="Cysteine proteinases"/>
    <property type="match status" value="1"/>
</dbReference>
<sequence>MNKFTKIIASFVLGTSFFLSTTSGAFAATYTVKSGDTLYSIAKKYNTTYQEIMELNGLTSTLIKVGQKLEVNGTDNLTENPNLKAVELAKKYIGVPYVFGGSSPSGFDCSGFIYYVYKNAGKSISRETAADYYQKATKVTSPKVGDLVFFSNTYKKGISHVGIYIGDGQMINASSSGVKIESIKTGYWKNRLSGYGRI</sequence>
<evidence type="ECO:0000259" key="8">
    <source>
        <dbReference type="PROSITE" id="PS51782"/>
    </source>
</evidence>
<evidence type="ECO:0000313" key="11">
    <source>
        <dbReference type="Proteomes" id="UP000291151"/>
    </source>
</evidence>
<keyword evidence="5" id="KW-0378">Hydrolase</keyword>
<evidence type="ECO:0000256" key="4">
    <source>
        <dbReference type="ARBA" id="ARBA00022737"/>
    </source>
</evidence>
<dbReference type="KEGG" id="uth:DKZ56_10895"/>
<dbReference type="AlphaFoldDB" id="A0A4V1A381"/>
<protein>
    <submittedName>
        <fullName evidence="10">Peptidoglycan endopeptidase</fullName>
    </submittedName>
</protein>
<reference evidence="10 11" key="1">
    <citation type="submission" date="2019-02" db="EMBL/GenBank/DDBJ databases">
        <title>Ureibacillus thermophilus.</title>
        <authorList>
            <person name="Sunny J.S."/>
            <person name="Natarajan A."/>
            <person name="Saleena L.M."/>
        </authorList>
    </citation>
    <scope>NUCLEOTIDE SEQUENCE [LARGE SCALE GENOMIC DNA]</scope>
    <source>
        <strain evidence="10 11">LM102</strain>
    </source>
</reference>
<dbReference type="PROSITE" id="PS51782">
    <property type="entry name" value="LYSM"/>
    <property type="match status" value="1"/>
</dbReference>
<keyword evidence="11" id="KW-1185">Reference proteome</keyword>
<dbReference type="RefSeq" id="WP_208650021.1">
    <property type="nucleotide sequence ID" value="NZ_CP036528.1"/>
</dbReference>
<gene>
    <name evidence="10" type="ORF">DKZ56_10895</name>
</gene>
<dbReference type="EMBL" id="CP036528">
    <property type="protein sequence ID" value="QBK26330.1"/>
    <property type="molecule type" value="Genomic_DNA"/>
</dbReference>
<evidence type="ECO:0000313" key="10">
    <source>
        <dbReference type="EMBL" id="QBK26330.1"/>
    </source>
</evidence>
<dbReference type="Gene3D" id="3.10.350.10">
    <property type="entry name" value="LysM domain"/>
    <property type="match status" value="1"/>
</dbReference>
<evidence type="ECO:0000256" key="1">
    <source>
        <dbReference type="ARBA" id="ARBA00007074"/>
    </source>
</evidence>